<dbReference type="EMBL" id="VDFV01000002">
    <property type="protein sequence ID" value="TNC74334.1"/>
    <property type="molecule type" value="Genomic_DNA"/>
</dbReference>
<evidence type="ECO:0000313" key="1">
    <source>
        <dbReference type="EMBL" id="TNC74334.1"/>
    </source>
</evidence>
<organism evidence="1 2">
    <name type="scientific">Rubellimicrobium roseum</name>
    <dbReference type="NCBI Taxonomy" id="687525"/>
    <lineage>
        <taxon>Bacteria</taxon>
        <taxon>Pseudomonadati</taxon>
        <taxon>Pseudomonadota</taxon>
        <taxon>Alphaproteobacteria</taxon>
        <taxon>Rhodobacterales</taxon>
        <taxon>Roseobacteraceae</taxon>
        <taxon>Rubellimicrobium</taxon>
    </lineage>
</organism>
<proteinExistence type="predicted"/>
<dbReference type="Proteomes" id="UP000305709">
    <property type="component" value="Unassembled WGS sequence"/>
</dbReference>
<keyword evidence="2" id="KW-1185">Reference proteome</keyword>
<reference evidence="1 2" key="1">
    <citation type="submission" date="2019-06" db="EMBL/GenBank/DDBJ databases">
        <authorList>
            <person name="Jiang L."/>
        </authorList>
    </citation>
    <scope>NUCLEOTIDE SEQUENCE [LARGE SCALE GENOMIC DNA]</scope>
    <source>
        <strain evidence="1 2">YIM 48858</strain>
    </source>
</reference>
<evidence type="ECO:0008006" key="3">
    <source>
        <dbReference type="Google" id="ProtNLM"/>
    </source>
</evidence>
<gene>
    <name evidence="1" type="ORF">FHG71_03910</name>
</gene>
<dbReference type="AlphaFoldDB" id="A0A5C4NHN0"/>
<comment type="caution">
    <text evidence="1">The sequence shown here is derived from an EMBL/GenBank/DDBJ whole genome shotgun (WGS) entry which is preliminary data.</text>
</comment>
<accession>A0A5C4NHN0</accession>
<sequence>MHHRLVTLSEGSLTAATLRRTPELEIYPAPGEADCEGISVVWAPFDAVNPHAKLAIVGVTPGPNQAERALLAARRAALAGHDPTHEITQIKCESSFRGKQGTNDRAIEENLKALLEHSGVAERVGIDDVDELWKAEAHKVHFTSTLRYPTFIGDKLFNNQIDSLKHPFLRLMIEDLLAAELRQLPSDAIIAVLGRRGPGVVRHAARLAGLDLTRIVALQHPSPNNHDGVRQYLAKERTQSKRPCRCFLCDPSRLLPNWDVTRWIGMHRSTHE</sequence>
<dbReference type="RefSeq" id="WP_139080294.1">
    <property type="nucleotide sequence ID" value="NZ_VDFV01000002.1"/>
</dbReference>
<evidence type="ECO:0000313" key="2">
    <source>
        <dbReference type="Proteomes" id="UP000305709"/>
    </source>
</evidence>
<name>A0A5C4NHN0_9RHOB</name>
<dbReference type="OrthoDB" id="573462at2"/>
<protein>
    <recommendedName>
        <fullName evidence="3">Uracil-DNA glycosylase-like domain-containing protein</fullName>
    </recommendedName>
</protein>